<reference evidence="2" key="1">
    <citation type="submission" date="2015-08" db="EMBL/GenBank/DDBJ databases">
        <authorList>
            <person name="Babu N.S."/>
            <person name="Beckwith C.J."/>
            <person name="Beseler K.G."/>
            <person name="Brison A."/>
            <person name="Carone J.V."/>
            <person name="Caskin T.P."/>
            <person name="Diamond M."/>
            <person name="Durham M.E."/>
            <person name="Foxe J.M."/>
            <person name="Go M."/>
            <person name="Henderson B.A."/>
            <person name="Jones I.B."/>
            <person name="McGettigan J.A."/>
            <person name="Micheletti S.J."/>
            <person name="Nasrallah M.E."/>
            <person name="Ortiz D."/>
            <person name="Piller C.R."/>
            <person name="Privatt S.R."/>
            <person name="Schneider S.L."/>
            <person name="Sharp S."/>
            <person name="Smith T.C."/>
            <person name="Stanton J.D."/>
            <person name="Ullery H.E."/>
            <person name="Wilson R.J."/>
            <person name="Serrano M.G."/>
            <person name="Buck G."/>
            <person name="Lee V."/>
            <person name="Wang Y."/>
            <person name="Carvalho R."/>
            <person name="Voegtly L."/>
            <person name="Shi R."/>
            <person name="Duckworth R."/>
            <person name="Johnson A."/>
            <person name="Loviza R."/>
            <person name="Walstead R."/>
            <person name="Shah Z."/>
            <person name="Kiflezghi M."/>
            <person name="Wade K."/>
            <person name="Ball S.L."/>
            <person name="Bradley K.W."/>
            <person name="Asai D.J."/>
            <person name="Bowman C.A."/>
            <person name="Russell D.A."/>
            <person name="Pope W.H."/>
            <person name="Jacobs-Sera D."/>
            <person name="Hendrix R.W."/>
            <person name="Hatfull G.F."/>
        </authorList>
    </citation>
    <scope>NUCLEOTIDE SEQUENCE</scope>
</reference>
<feature type="transmembrane region" description="Helical" evidence="1">
    <location>
        <begin position="42"/>
        <end position="60"/>
    </location>
</feature>
<evidence type="ECO:0000256" key="1">
    <source>
        <dbReference type="SAM" id="Phobius"/>
    </source>
</evidence>
<feature type="transmembrane region" description="Helical" evidence="1">
    <location>
        <begin position="163"/>
        <end position="183"/>
    </location>
</feature>
<accession>A0A2P2C5B5</accession>
<organism evidence="2">
    <name type="scientific">metagenome</name>
    <dbReference type="NCBI Taxonomy" id="256318"/>
    <lineage>
        <taxon>unclassified sequences</taxon>
        <taxon>metagenomes</taxon>
    </lineage>
</organism>
<sequence>MADEDVEYFKPTGGRFIGGAGLVAVVVIVALYLLNGLQSSELKFLAGLGCLALLIWVAVLRPRIGVSTDRLVLRGMFSTLTIRLASVEQLVLRQFLAVLVEDQRYTSPAAGRSLRQMRRTAGDERDPLNVYSDFIEDRIRSRVSEAKSLSRGEDALPPVRRAWAWPEITVLAVLALALVVTVVL</sequence>
<keyword evidence="1" id="KW-0472">Membrane</keyword>
<dbReference type="EMBL" id="CZKA01000033">
    <property type="protein sequence ID" value="CUR57181.1"/>
    <property type="molecule type" value="Genomic_DNA"/>
</dbReference>
<protein>
    <submittedName>
        <fullName evidence="2">Uncharacterized protein</fullName>
    </submittedName>
</protein>
<feature type="transmembrane region" description="Helical" evidence="1">
    <location>
        <begin position="16"/>
        <end position="35"/>
    </location>
</feature>
<evidence type="ECO:0000313" key="2">
    <source>
        <dbReference type="EMBL" id="CUR57181.1"/>
    </source>
</evidence>
<keyword evidence="1" id="KW-1133">Transmembrane helix</keyword>
<name>A0A2P2C5B5_9ZZZZ</name>
<dbReference type="AlphaFoldDB" id="A0A2P2C5B5"/>
<gene>
    <name evidence="2" type="ORF">NOCA2390071</name>
</gene>
<proteinExistence type="predicted"/>
<keyword evidence="1" id="KW-0812">Transmembrane</keyword>